<dbReference type="AlphaFoldDB" id="A0A4R2NRR4"/>
<dbReference type="InterPro" id="IPR036289">
    <property type="entry name" value="YfhH"/>
</dbReference>
<dbReference type="OrthoDB" id="2353288at2"/>
<evidence type="ECO:0000313" key="2">
    <source>
        <dbReference type="Proteomes" id="UP000295416"/>
    </source>
</evidence>
<organism evidence="1 2">
    <name type="scientific">Scopulibacillus darangshiensis</name>
    <dbReference type="NCBI Taxonomy" id="442528"/>
    <lineage>
        <taxon>Bacteria</taxon>
        <taxon>Bacillati</taxon>
        <taxon>Bacillota</taxon>
        <taxon>Bacilli</taxon>
        <taxon>Bacillales</taxon>
        <taxon>Sporolactobacillaceae</taxon>
        <taxon>Scopulibacillus</taxon>
    </lineage>
</organism>
<dbReference type="SUPFAM" id="SSF101697">
    <property type="entry name" value="Hypothetical protein YfhH"/>
    <property type="match status" value="1"/>
</dbReference>
<dbReference type="EMBL" id="SLXK01000024">
    <property type="protein sequence ID" value="TCP24550.1"/>
    <property type="molecule type" value="Genomic_DNA"/>
</dbReference>
<dbReference type="RefSeq" id="WP_132746971.1">
    <property type="nucleotide sequence ID" value="NZ_SLXK01000024.1"/>
</dbReference>
<protein>
    <submittedName>
        <fullName evidence="1">Uncharacterized protein DUF1811</fullName>
    </submittedName>
</protein>
<proteinExistence type="predicted"/>
<dbReference type="InterPro" id="IPR014938">
    <property type="entry name" value="YfhH-like"/>
</dbReference>
<dbReference type="Gene3D" id="2.30.30.340">
    <property type="entry name" value="Hypothetical protein YfhH like domains"/>
    <property type="match status" value="1"/>
</dbReference>
<evidence type="ECO:0000313" key="1">
    <source>
        <dbReference type="EMBL" id="TCP24550.1"/>
    </source>
</evidence>
<dbReference type="Gene3D" id="1.10.287.880">
    <property type="entry name" value="Hypothetical protein YfhH domain"/>
    <property type="match status" value="1"/>
</dbReference>
<dbReference type="Proteomes" id="UP000295416">
    <property type="component" value="Unassembled WGS sequence"/>
</dbReference>
<sequence>MEKRFSDMSEYELKQAIAEFNEKAKKAEQMGIVNEFAVYERKAMMAKAYLLNPADFKPDEIYEIGNNPDELFKISYMNGTFAWGWRGDSNELEAFPISMLGKKREGRN</sequence>
<dbReference type="Pfam" id="PF08838">
    <property type="entry name" value="DUF1811"/>
    <property type="match status" value="1"/>
</dbReference>
<keyword evidence="2" id="KW-1185">Reference proteome</keyword>
<gene>
    <name evidence="1" type="ORF">EV207_12449</name>
</gene>
<comment type="caution">
    <text evidence="1">The sequence shown here is derived from an EMBL/GenBank/DDBJ whole genome shotgun (WGS) entry which is preliminary data.</text>
</comment>
<reference evidence="1 2" key="1">
    <citation type="submission" date="2019-03" db="EMBL/GenBank/DDBJ databases">
        <title>Genomic Encyclopedia of Type Strains, Phase IV (KMG-IV): sequencing the most valuable type-strain genomes for metagenomic binning, comparative biology and taxonomic classification.</title>
        <authorList>
            <person name="Goeker M."/>
        </authorList>
    </citation>
    <scope>NUCLEOTIDE SEQUENCE [LARGE SCALE GENOMIC DNA]</scope>
    <source>
        <strain evidence="1 2">DSM 19377</strain>
    </source>
</reference>
<accession>A0A4R2NRR4</accession>
<name>A0A4R2NRR4_9BACL</name>